<dbReference type="Proteomes" id="UP000198589">
    <property type="component" value="Unassembled WGS sequence"/>
</dbReference>
<organism evidence="1 2">
    <name type="scientific">Blastococcus tunisiensis</name>
    <dbReference type="NCBI Taxonomy" id="1798228"/>
    <lineage>
        <taxon>Bacteria</taxon>
        <taxon>Bacillati</taxon>
        <taxon>Actinomycetota</taxon>
        <taxon>Actinomycetes</taxon>
        <taxon>Geodermatophilales</taxon>
        <taxon>Geodermatophilaceae</taxon>
        <taxon>Blastococcus</taxon>
    </lineage>
</organism>
<dbReference type="AlphaFoldDB" id="A0A1I1WSF4"/>
<evidence type="ECO:0000313" key="2">
    <source>
        <dbReference type="Proteomes" id="UP000198589"/>
    </source>
</evidence>
<accession>A0A1I1WSF4</accession>
<keyword evidence="2" id="KW-1185">Reference proteome</keyword>
<dbReference type="EMBL" id="FOND01000001">
    <property type="protein sequence ID" value="SFD96010.1"/>
    <property type="molecule type" value="Genomic_DNA"/>
</dbReference>
<reference evidence="2" key="1">
    <citation type="submission" date="2016-10" db="EMBL/GenBank/DDBJ databases">
        <authorList>
            <person name="Varghese N."/>
            <person name="Submissions S."/>
        </authorList>
    </citation>
    <scope>NUCLEOTIDE SEQUENCE [LARGE SCALE GENOMIC DNA]</scope>
    <source>
        <strain evidence="2">DSM 46838</strain>
    </source>
</reference>
<proteinExistence type="predicted"/>
<protein>
    <submittedName>
        <fullName evidence="1">Uncharacterized protein</fullName>
    </submittedName>
</protein>
<gene>
    <name evidence="1" type="ORF">SAMN05216574_101438</name>
</gene>
<sequence>MLQPPTAGFSVFEIKQALMRGAGGDHGTESGLVLLMVGDWLPQLHRANLITVEACLDGSCGDGPIAKLDWAVVAAALHEGRLAGSSGELTVLRVAASLAHGLLVDLGELAAGLDRQSIGAVQAAIAFATYDPDVRRGIINDAADTGAAPPQGPA</sequence>
<name>A0A1I1WSF4_9ACTN</name>
<evidence type="ECO:0000313" key="1">
    <source>
        <dbReference type="EMBL" id="SFD96010.1"/>
    </source>
</evidence>